<dbReference type="HOGENOM" id="CLU_1848229_0_0_1"/>
<dbReference type="Proteomes" id="UP000026961">
    <property type="component" value="Chromosome 4"/>
</dbReference>
<organism evidence="2">
    <name type="scientific">Oryza glumipatula</name>
    <dbReference type="NCBI Taxonomy" id="40148"/>
    <lineage>
        <taxon>Eukaryota</taxon>
        <taxon>Viridiplantae</taxon>
        <taxon>Streptophyta</taxon>
        <taxon>Embryophyta</taxon>
        <taxon>Tracheophyta</taxon>
        <taxon>Spermatophyta</taxon>
        <taxon>Magnoliopsida</taxon>
        <taxon>Liliopsida</taxon>
        <taxon>Poales</taxon>
        <taxon>Poaceae</taxon>
        <taxon>BOP clade</taxon>
        <taxon>Oryzoideae</taxon>
        <taxon>Oryzeae</taxon>
        <taxon>Oryzinae</taxon>
        <taxon>Oryza</taxon>
    </lineage>
</organism>
<reference evidence="2" key="1">
    <citation type="submission" date="2015-04" db="UniProtKB">
        <authorList>
            <consortium name="EnsemblPlants"/>
        </authorList>
    </citation>
    <scope>IDENTIFICATION</scope>
</reference>
<protein>
    <submittedName>
        <fullName evidence="2">Uncharacterized protein</fullName>
    </submittedName>
</protein>
<dbReference type="Gramene" id="OGLUM04G07690.1">
    <property type="protein sequence ID" value="OGLUM04G07690.1"/>
    <property type="gene ID" value="OGLUM04G07690"/>
</dbReference>
<name>A0A0D9ZJ14_9ORYZ</name>
<proteinExistence type="predicted"/>
<dbReference type="AlphaFoldDB" id="A0A0D9ZJ14"/>
<feature type="region of interest" description="Disordered" evidence="1">
    <location>
        <begin position="73"/>
        <end position="109"/>
    </location>
</feature>
<dbReference type="EnsemblPlants" id="OGLUM04G07690.1">
    <property type="protein sequence ID" value="OGLUM04G07690.1"/>
    <property type="gene ID" value="OGLUM04G07690"/>
</dbReference>
<accession>A0A0D9ZJ14</accession>
<sequence>MRLRQALGGRIRHCHASGAARETGWRRLYASAAQERGDGEQIQRLLLPLHWWWQQRRGMVALCRLRWCSGGRGCSGEADPASTGLGRVDLAPAGLERADQPPSALGSGARKGAAAGAALGISGAGERMTLGGPYWYGGG</sequence>
<reference evidence="2" key="2">
    <citation type="submission" date="2018-05" db="EMBL/GenBank/DDBJ databases">
        <title>OgluRS3 (Oryza glumaepatula Reference Sequence Version 3).</title>
        <authorList>
            <person name="Zhang J."/>
            <person name="Kudrna D."/>
            <person name="Lee S."/>
            <person name="Talag J."/>
            <person name="Welchert J."/>
            <person name="Wing R.A."/>
        </authorList>
    </citation>
    <scope>NUCLEOTIDE SEQUENCE [LARGE SCALE GENOMIC DNA]</scope>
</reference>
<evidence type="ECO:0000313" key="2">
    <source>
        <dbReference type="EnsemblPlants" id="OGLUM04G07690.1"/>
    </source>
</evidence>
<evidence type="ECO:0000313" key="3">
    <source>
        <dbReference type="Proteomes" id="UP000026961"/>
    </source>
</evidence>
<keyword evidence="3" id="KW-1185">Reference proteome</keyword>
<evidence type="ECO:0000256" key="1">
    <source>
        <dbReference type="SAM" id="MobiDB-lite"/>
    </source>
</evidence>